<proteinExistence type="predicted"/>
<gene>
    <name evidence="8" type="ORF">DFR51_0971</name>
    <name evidence="7" type="ORF">SmB9_20390</name>
</gene>
<sequence>MSTPEQRGAGANGPHALTLRAWREILFRVWRGNGTHNLSLMAAGVAFYAFLSFVPLLGALVMSYGLVADPATVATHMRLIIELVPADAARLIYDQLLNLTRAAATAKGLGLAIAIGISIFGASRAARAVMTALNVIYDERDTRGIIRSAAVSAVLVAGAVFLGVFGMLAASALGFARELAEGIGPFAALVMRVVTWLCAGIFCSFTIAAMYRFAPHRADARWRWLTTGSLLATVMWLIATLGFGVYVAEFGSYQATYGSLGAVVVLLMWLYVSAYAVLLGGLINAEAERQTACDTTTGASRPIGQRGATVADMSVAADIYPALGRSRR</sequence>
<name>A0AAD1D7N0_SPHMI</name>
<dbReference type="PIRSF" id="PIRSF035875">
    <property type="entry name" value="RNase_BN"/>
    <property type="match status" value="1"/>
</dbReference>
<dbReference type="EMBL" id="RBWX01000007">
    <property type="protein sequence ID" value="RKS91407.1"/>
    <property type="molecule type" value="Genomic_DNA"/>
</dbReference>
<evidence type="ECO:0000256" key="6">
    <source>
        <dbReference type="SAM" id="Phobius"/>
    </source>
</evidence>
<evidence type="ECO:0000256" key="2">
    <source>
        <dbReference type="ARBA" id="ARBA00022475"/>
    </source>
</evidence>
<dbReference type="EMBL" id="AP018711">
    <property type="protein sequence ID" value="BBE34381.1"/>
    <property type="molecule type" value="Genomic_DNA"/>
</dbReference>
<feature type="transmembrane region" description="Helical" evidence="6">
    <location>
        <begin position="260"/>
        <end position="283"/>
    </location>
</feature>
<dbReference type="Proteomes" id="UP000276029">
    <property type="component" value="Unassembled WGS sequence"/>
</dbReference>
<evidence type="ECO:0000313" key="10">
    <source>
        <dbReference type="Proteomes" id="UP000276029"/>
    </source>
</evidence>
<feature type="transmembrane region" description="Helical" evidence="6">
    <location>
        <begin position="38"/>
        <end position="67"/>
    </location>
</feature>
<keyword evidence="10" id="KW-1185">Reference proteome</keyword>
<dbReference type="PANTHER" id="PTHR30213:SF0">
    <property type="entry name" value="UPF0761 MEMBRANE PROTEIN YIHY"/>
    <property type="match status" value="1"/>
</dbReference>
<keyword evidence="4 6" id="KW-1133">Transmembrane helix</keyword>
<evidence type="ECO:0000256" key="1">
    <source>
        <dbReference type="ARBA" id="ARBA00004651"/>
    </source>
</evidence>
<dbReference type="NCBIfam" id="TIGR00765">
    <property type="entry name" value="yihY_not_rbn"/>
    <property type="match status" value="1"/>
</dbReference>
<keyword evidence="3 6" id="KW-0812">Transmembrane</keyword>
<dbReference type="KEGG" id="smic:SmB9_20390"/>
<accession>A0AAD1D7N0</accession>
<reference evidence="8 10" key="2">
    <citation type="submission" date="2018-10" db="EMBL/GenBank/DDBJ databases">
        <title>Genomic Encyclopedia of Type Strains, Phase IV (KMG-IV): sequencing the most valuable type-strain genomes for metagenomic binning, comparative biology and taxonomic classification.</title>
        <authorList>
            <person name="Goeker M."/>
        </authorList>
    </citation>
    <scope>NUCLEOTIDE SEQUENCE [LARGE SCALE GENOMIC DNA]</scope>
    <source>
        <strain evidence="8 10">DSM 19791</strain>
    </source>
</reference>
<dbReference type="PANTHER" id="PTHR30213">
    <property type="entry name" value="INNER MEMBRANE PROTEIN YHJD"/>
    <property type="match status" value="1"/>
</dbReference>
<evidence type="ECO:0000256" key="3">
    <source>
        <dbReference type="ARBA" id="ARBA00022692"/>
    </source>
</evidence>
<feature type="transmembrane region" description="Helical" evidence="6">
    <location>
        <begin position="149"/>
        <end position="173"/>
    </location>
</feature>
<evidence type="ECO:0000256" key="5">
    <source>
        <dbReference type="ARBA" id="ARBA00023136"/>
    </source>
</evidence>
<evidence type="ECO:0000313" key="7">
    <source>
        <dbReference type="EMBL" id="BBE34381.1"/>
    </source>
</evidence>
<dbReference type="Pfam" id="PF03631">
    <property type="entry name" value="Virul_fac_BrkB"/>
    <property type="match status" value="1"/>
</dbReference>
<feature type="transmembrane region" description="Helical" evidence="6">
    <location>
        <begin position="225"/>
        <end position="248"/>
    </location>
</feature>
<dbReference type="GO" id="GO:0005886">
    <property type="term" value="C:plasma membrane"/>
    <property type="evidence" value="ECO:0007669"/>
    <property type="project" value="UniProtKB-SubCell"/>
</dbReference>
<organism evidence="7 9">
    <name type="scientific">Sphingosinicella microcystinivorans</name>
    <dbReference type="NCBI Taxonomy" id="335406"/>
    <lineage>
        <taxon>Bacteria</taxon>
        <taxon>Pseudomonadati</taxon>
        <taxon>Pseudomonadota</taxon>
        <taxon>Alphaproteobacteria</taxon>
        <taxon>Sphingomonadales</taxon>
        <taxon>Sphingosinicellaceae</taxon>
        <taxon>Sphingosinicella</taxon>
    </lineage>
</organism>
<dbReference type="Proteomes" id="UP000275727">
    <property type="component" value="Chromosome"/>
</dbReference>
<keyword evidence="5 6" id="KW-0472">Membrane</keyword>
<reference evidence="7 9" key="1">
    <citation type="submission" date="2018-06" db="EMBL/GenBank/DDBJ databases">
        <title>Complete Genome Sequence of the Microcystin-Degrading Bacterium Sphingosinicella microcystinivorans Strain B-9.</title>
        <authorList>
            <person name="Jin H."/>
            <person name="Nishizawa T."/>
            <person name="Guo Y."/>
            <person name="Nishizawa A."/>
            <person name="Park H."/>
            <person name="Kato H."/>
            <person name="Tsuji K."/>
            <person name="Harada K."/>
        </authorList>
    </citation>
    <scope>NUCLEOTIDE SEQUENCE [LARGE SCALE GENOMIC DNA]</scope>
    <source>
        <strain evidence="7 9">B9</strain>
    </source>
</reference>
<evidence type="ECO:0000256" key="4">
    <source>
        <dbReference type="ARBA" id="ARBA00022989"/>
    </source>
</evidence>
<evidence type="ECO:0000313" key="8">
    <source>
        <dbReference type="EMBL" id="RKS91407.1"/>
    </source>
</evidence>
<comment type="subcellular location">
    <subcellularLocation>
        <location evidence="1">Cell membrane</location>
        <topology evidence="1">Multi-pass membrane protein</topology>
    </subcellularLocation>
</comment>
<feature type="transmembrane region" description="Helical" evidence="6">
    <location>
        <begin position="109"/>
        <end position="137"/>
    </location>
</feature>
<dbReference type="AlphaFoldDB" id="A0AAD1D7N0"/>
<dbReference type="InterPro" id="IPR017039">
    <property type="entry name" value="Virul_fac_BrkB"/>
</dbReference>
<keyword evidence="2" id="KW-1003">Cell membrane</keyword>
<protein>
    <submittedName>
        <fullName evidence="8">Membrane protein</fullName>
    </submittedName>
    <submittedName>
        <fullName evidence="7">Ribonuclease</fullName>
    </submittedName>
</protein>
<feature type="transmembrane region" description="Helical" evidence="6">
    <location>
        <begin position="193"/>
        <end position="213"/>
    </location>
</feature>
<evidence type="ECO:0000313" key="9">
    <source>
        <dbReference type="Proteomes" id="UP000275727"/>
    </source>
</evidence>
<dbReference type="RefSeq" id="WP_121049792.1">
    <property type="nucleotide sequence ID" value="NZ_AP018711.1"/>
</dbReference>